<dbReference type="Proteomes" id="UP000297834">
    <property type="component" value="Unassembled WGS sequence"/>
</dbReference>
<name>A0A4Y7X9P9_9GAMM</name>
<sequence length="335" mass="36787">MNKKGKSSVKKLLMLTGLLGLMGSASAQTICAFDLGGASGDNYALMKDYVLTVKKWNVDITLKPYSNEGAALQDFKSGQCDGLVATSFVTRNFNSYTGSINAIGAIPSNVIARNLLMLMGNPKLASDMVEGDYEAAGVIPIGSAYLTTKDRTINTLAKIEGKRIGVLEVDPVQRRMAIKVGAKPVLMTIDNAGNKFQTSQIDILPAPSMAFTPLEVYRSMGPNGGVARFPLSFMSLNLILKKNAYPAGFGQKSRSWFSSQAPRLMSKVARDDASVPAKYWFDIPSEDQVGYLRILRQMRIEFVQNKTYNPRMMSLLKRLRCQQDATNYECALKDE</sequence>
<keyword evidence="3" id="KW-1185">Reference proteome</keyword>
<reference evidence="2 3" key="1">
    <citation type="submission" date="2019-03" db="EMBL/GenBank/DDBJ databases">
        <title>Alkanindiges illinoisensis: a potential pathogenic isolated from ascites of a gastric cancer patient with abdominal metastasis.</title>
        <authorList>
            <person name="Hu X."/>
            <person name="Yang B."/>
            <person name="Yan X."/>
            <person name="Lin L."/>
            <person name="Zhao H."/>
            <person name="Zhou F."/>
            <person name="Su B."/>
            <person name="Chen J."/>
            <person name="Rui Y."/>
            <person name="Wang Q."/>
            <person name="Zheng L."/>
        </authorList>
    </citation>
    <scope>NUCLEOTIDE SEQUENCE [LARGE SCALE GENOMIC DNA]</scope>
    <source>
        <strain evidence="2 3">NFYY 23406</strain>
    </source>
</reference>
<evidence type="ECO:0008006" key="4">
    <source>
        <dbReference type="Google" id="ProtNLM"/>
    </source>
</evidence>
<proteinExistence type="predicted"/>
<dbReference type="SUPFAM" id="SSF53850">
    <property type="entry name" value="Periplasmic binding protein-like II"/>
    <property type="match status" value="1"/>
</dbReference>
<dbReference type="AlphaFoldDB" id="A0A4Y7X9P9"/>
<dbReference type="Gene3D" id="3.40.190.170">
    <property type="entry name" value="Bacterial extracellular solute-binding protein, family 7"/>
    <property type="match status" value="1"/>
</dbReference>
<accession>A0A4Y7X9P9</accession>
<evidence type="ECO:0000313" key="3">
    <source>
        <dbReference type="Proteomes" id="UP000297834"/>
    </source>
</evidence>
<dbReference type="Pfam" id="PF19582">
    <property type="entry name" value="AdeT1_2"/>
    <property type="match status" value="1"/>
</dbReference>
<gene>
    <name evidence="2" type="ORF">E2B99_12540</name>
</gene>
<organism evidence="2 3">
    <name type="scientific">Alkanindiges illinoisensis</name>
    <dbReference type="NCBI Taxonomy" id="197183"/>
    <lineage>
        <taxon>Bacteria</taxon>
        <taxon>Pseudomonadati</taxon>
        <taxon>Pseudomonadota</taxon>
        <taxon>Gammaproteobacteria</taxon>
        <taxon>Moraxellales</taxon>
        <taxon>Moraxellaceae</taxon>
        <taxon>Alkanindiges</taxon>
    </lineage>
</organism>
<evidence type="ECO:0000256" key="1">
    <source>
        <dbReference type="SAM" id="SignalP"/>
    </source>
</evidence>
<dbReference type="OrthoDB" id="6673095at2"/>
<keyword evidence="1" id="KW-0732">Signal</keyword>
<dbReference type="RefSeq" id="WP_134245389.1">
    <property type="nucleotide sequence ID" value="NZ_SNTY01000067.1"/>
</dbReference>
<dbReference type="STRING" id="1120977.GCA_000619845_02313"/>
<dbReference type="EMBL" id="SNTY01000067">
    <property type="protein sequence ID" value="TEU24233.1"/>
    <property type="molecule type" value="Genomic_DNA"/>
</dbReference>
<feature type="chain" id="PRO_5021194145" description="RND transporter" evidence="1">
    <location>
        <begin position="28"/>
        <end position="335"/>
    </location>
</feature>
<feature type="signal peptide" evidence="1">
    <location>
        <begin position="1"/>
        <end position="27"/>
    </location>
</feature>
<dbReference type="InterPro" id="IPR045758">
    <property type="entry name" value="AdeT1/2"/>
</dbReference>
<comment type="caution">
    <text evidence="2">The sequence shown here is derived from an EMBL/GenBank/DDBJ whole genome shotgun (WGS) entry which is preliminary data.</text>
</comment>
<protein>
    <recommendedName>
        <fullName evidence="4">RND transporter</fullName>
    </recommendedName>
</protein>
<evidence type="ECO:0000313" key="2">
    <source>
        <dbReference type="EMBL" id="TEU24233.1"/>
    </source>
</evidence>
<dbReference type="InterPro" id="IPR038404">
    <property type="entry name" value="TRAP_DctP_sf"/>
</dbReference>